<dbReference type="STRING" id="1184151.AW736_12340"/>
<comment type="caution">
    <text evidence="3">The sequence shown here is derived from an EMBL/GenBank/DDBJ whole genome shotgun (WGS) entry which is preliminary data.</text>
</comment>
<dbReference type="GO" id="GO:0047487">
    <property type="term" value="F:oligogalacturonide lyase activity"/>
    <property type="evidence" value="ECO:0007669"/>
    <property type="project" value="InterPro"/>
</dbReference>
<sequence>MKTLSIALLCYFAWSGAAIAQPAPSIPLEWTDPLTHHKVIRLTRTGTDNKSFYFHNNPFIKTPDGKDDLMIYAGVVDGRRQFFTLNLRTLESVQLTDRPQGVNGEIVDKTHREVIYQTGDSVFATHIDTRQTRLVHVFPHELGASISTVNADGTLLAGKYNDGKKAQEILAKYPQKSQYFSRIYEAHIKHYLFTLNIKTGEMRVIHEENEWTNHIQFSPTDPALLMYCHEGPWHKVDRIWTIDVNTTDYKLMHRRSMEMEIAGHEFFAPDGKRIWFDLQQPRSVTFFLCGVDVRSGEEVKYEMTRDEWSIHFNVSPDQRLYCGDGGDPGQVAKAADGMWIYLFRPDGRRLVSERLVNMKGHNYKLEPNVHFSPDQKWVIFRSNMLGGETHVYAVEIEKQGG</sequence>
<feature type="domain" description="Oligogalacturonate lyase" evidence="2">
    <location>
        <begin position="31"/>
        <end position="395"/>
    </location>
</feature>
<dbReference type="SUPFAM" id="SSF82171">
    <property type="entry name" value="DPP6 N-terminal domain-like"/>
    <property type="match status" value="1"/>
</dbReference>
<keyword evidence="1" id="KW-0732">Signal</keyword>
<dbReference type="Pfam" id="PF14583">
    <property type="entry name" value="Pectate_lyase22"/>
    <property type="match status" value="1"/>
</dbReference>
<keyword evidence="4" id="KW-1185">Reference proteome</keyword>
<evidence type="ECO:0000259" key="2">
    <source>
        <dbReference type="Pfam" id="PF14583"/>
    </source>
</evidence>
<gene>
    <name evidence="3" type="ORF">AW736_12340</name>
</gene>
<dbReference type="GO" id="GO:0045490">
    <property type="term" value="P:pectin catabolic process"/>
    <property type="evidence" value="ECO:0007669"/>
    <property type="project" value="InterPro"/>
</dbReference>
<dbReference type="Gene3D" id="2.130.10.10">
    <property type="entry name" value="YVTN repeat-like/Quinoprotein amine dehydrogenase"/>
    <property type="match status" value="1"/>
</dbReference>
<dbReference type="InterPro" id="IPR015943">
    <property type="entry name" value="WD40/YVTN_repeat-like_dom_sf"/>
</dbReference>
<dbReference type="AlphaFoldDB" id="A0A178II22"/>
<proteinExistence type="predicted"/>
<dbReference type="EMBL" id="LRRQ01000086">
    <property type="protein sequence ID" value="OAM89602.1"/>
    <property type="molecule type" value="Genomic_DNA"/>
</dbReference>
<evidence type="ECO:0000313" key="3">
    <source>
        <dbReference type="EMBL" id="OAM89602.1"/>
    </source>
</evidence>
<accession>A0A178II22</accession>
<dbReference type="Proteomes" id="UP000078486">
    <property type="component" value="Unassembled WGS sequence"/>
</dbReference>
<organism evidence="3 4">
    <name type="scientific">Termitidicoccus mucosus</name>
    <dbReference type="NCBI Taxonomy" id="1184151"/>
    <lineage>
        <taxon>Bacteria</taxon>
        <taxon>Pseudomonadati</taxon>
        <taxon>Verrucomicrobiota</taxon>
        <taxon>Opitutia</taxon>
        <taxon>Opitutales</taxon>
        <taxon>Opitutaceae</taxon>
        <taxon>Termitidicoccus</taxon>
    </lineage>
</organism>
<dbReference type="RefSeq" id="WP_068770535.1">
    <property type="nucleotide sequence ID" value="NZ_CP109796.1"/>
</dbReference>
<feature type="chain" id="PRO_5008088874" description="Oligogalacturonate lyase domain-containing protein" evidence="1">
    <location>
        <begin position="21"/>
        <end position="401"/>
    </location>
</feature>
<name>A0A178II22_9BACT</name>
<protein>
    <recommendedName>
        <fullName evidence="2">Oligogalacturonate lyase domain-containing protein</fullName>
    </recommendedName>
</protein>
<evidence type="ECO:0000256" key="1">
    <source>
        <dbReference type="SAM" id="SignalP"/>
    </source>
</evidence>
<evidence type="ECO:0000313" key="4">
    <source>
        <dbReference type="Proteomes" id="UP000078486"/>
    </source>
</evidence>
<dbReference type="OrthoDB" id="8432779at2"/>
<reference evidence="3 4" key="1">
    <citation type="submission" date="2016-01" db="EMBL/GenBank/DDBJ databases">
        <title>High potential of lignocellulose degradation of a new Verrucomicrobia species.</title>
        <authorList>
            <person name="Wang Y."/>
            <person name="Shi Y."/>
            <person name="Qiu Z."/>
            <person name="Liu S."/>
            <person name="Yang H."/>
        </authorList>
    </citation>
    <scope>NUCLEOTIDE SEQUENCE [LARGE SCALE GENOMIC DNA]</scope>
    <source>
        <strain evidence="3 4">TSB47</strain>
    </source>
</reference>
<feature type="signal peptide" evidence="1">
    <location>
        <begin position="1"/>
        <end position="20"/>
    </location>
</feature>
<dbReference type="InterPro" id="IPR027946">
    <property type="entry name" value="Ogl_dom"/>
</dbReference>